<comment type="caution">
    <text evidence="1">The sequence shown here is derived from an EMBL/GenBank/DDBJ whole genome shotgun (WGS) entry which is preliminary data.</text>
</comment>
<accession>A0A9W4X570</accession>
<protein>
    <submittedName>
        <fullName evidence="1">12558_t:CDS:1</fullName>
    </submittedName>
</protein>
<gene>
    <name evidence="1" type="ORF">FWILDA_LOCUS17286</name>
</gene>
<evidence type="ECO:0000313" key="2">
    <source>
        <dbReference type="Proteomes" id="UP001153678"/>
    </source>
</evidence>
<evidence type="ECO:0000313" key="1">
    <source>
        <dbReference type="EMBL" id="CAI2195857.1"/>
    </source>
</evidence>
<feature type="non-terminal residue" evidence="1">
    <location>
        <position position="56"/>
    </location>
</feature>
<dbReference type="Proteomes" id="UP001153678">
    <property type="component" value="Unassembled WGS sequence"/>
</dbReference>
<feature type="non-terminal residue" evidence="1">
    <location>
        <position position="1"/>
    </location>
</feature>
<keyword evidence="2" id="KW-1185">Reference proteome</keyword>
<proteinExistence type="predicted"/>
<sequence>NQREKINKEEAVIDNLLSHYEAESHFKGLFPDWLVEKCKNNHFYSTQISELSSSSP</sequence>
<dbReference type="AlphaFoldDB" id="A0A9W4X570"/>
<dbReference type="EMBL" id="CAMKVN010013139">
    <property type="protein sequence ID" value="CAI2195857.1"/>
    <property type="molecule type" value="Genomic_DNA"/>
</dbReference>
<dbReference type="OrthoDB" id="10396978at2759"/>
<reference evidence="1" key="1">
    <citation type="submission" date="2022-08" db="EMBL/GenBank/DDBJ databases">
        <authorList>
            <person name="Kallberg Y."/>
            <person name="Tangrot J."/>
            <person name="Rosling A."/>
        </authorList>
    </citation>
    <scope>NUCLEOTIDE SEQUENCE</scope>
    <source>
        <strain evidence="1">Wild A</strain>
    </source>
</reference>
<name>A0A9W4X570_9GLOM</name>
<organism evidence="1 2">
    <name type="scientific">Funneliformis geosporum</name>
    <dbReference type="NCBI Taxonomy" id="1117311"/>
    <lineage>
        <taxon>Eukaryota</taxon>
        <taxon>Fungi</taxon>
        <taxon>Fungi incertae sedis</taxon>
        <taxon>Mucoromycota</taxon>
        <taxon>Glomeromycotina</taxon>
        <taxon>Glomeromycetes</taxon>
        <taxon>Glomerales</taxon>
        <taxon>Glomeraceae</taxon>
        <taxon>Funneliformis</taxon>
    </lineage>
</organism>